<keyword evidence="4" id="KW-1185">Reference proteome</keyword>
<reference evidence="3 4" key="1">
    <citation type="journal article" date="2009" name="Stand. Genomic Sci.">
        <title>Complete genome sequence of Catenulispora acidiphila type strain (ID 139908).</title>
        <authorList>
            <person name="Copeland A."/>
            <person name="Lapidus A."/>
            <person name="Glavina Del Rio T."/>
            <person name="Nolan M."/>
            <person name="Lucas S."/>
            <person name="Chen F."/>
            <person name="Tice H."/>
            <person name="Cheng J.F."/>
            <person name="Bruce D."/>
            <person name="Goodwin L."/>
            <person name="Pitluck S."/>
            <person name="Mikhailova N."/>
            <person name="Pati A."/>
            <person name="Ivanova N."/>
            <person name="Mavromatis K."/>
            <person name="Chen A."/>
            <person name="Palaniappan K."/>
            <person name="Chain P."/>
            <person name="Land M."/>
            <person name="Hauser L."/>
            <person name="Chang Y.J."/>
            <person name="Jeffries C.D."/>
            <person name="Chertkov O."/>
            <person name="Brettin T."/>
            <person name="Detter J.C."/>
            <person name="Han C."/>
            <person name="Ali Z."/>
            <person name="Tindall B.J."/>
            <person name="Goker M."/>
            <person name="Bristow J."/>
            <person name="Eisen J.A."/>
            <person name="Markowitz V."/>
            <person name="Hugenholtz P."/>
            <person name="Kyrpides N.C."/>
            <person name="Klenk H.P."/>
        </authorList>
    </citation>
    <scope>NUCLEOTIDE SEQUENCE [LARGE SCALE GENOMIC DNA]</scope>
    <source>
        <strain evidence="4">DSM 44928 / JCM 14897 / NBRC 102108 / NRRL B-24433 / ID139908</strain>
    </source>
</reference>
<evidence type="ECO:0000313" key="3">
    <source>
        <dbReference type="EMBL" id="ACU69713.1"/>
    </source>
</evidence>
<evidence type="ECO:0000256" key="1">
    <source>
        <dbReference type="SAM" id="MobiDB-lite"/>
    </source>
</evidence>
<dbReference type="STRING" id="479433.Caci_0778"/>
<dbReference type="HOGENOM" id="CLU_030803_0_0_11"/>
<accession>C7Q0T5</accession>
<dbReference type="AlphaFoldDB" id="C7Q0T5"/>
<evidence type="ECO:0000259" key="2">
    <source>
        <dbReference type="Pfam" id="PF20254"/>
    </source>
</evidence>
<dbReference type="KEGG" id="cai:Caci_0778"/>
<evidence type="ECO:0000313" key="4">
    <source>
        <dbReference type="Proteomes" id="UP000000851"/>
    </source>
</evidence>
<dbReference type="InParanoid" id="C7Q0T5"/>
<gene>
    <name evidence="3" type="ordered locus">Caci_0778</name>
</gene>
<dbReference type="EMBL" id="CP001700">
    <property type="protein sequence ID" value="ACU69713.1"/>
    <property type="molecule type" value="Genomic_DNA"/>
</dbReference>
<proteinExistence type="predicted"/>
<sequence length="506" mass="55229">MFHDKLHHRSAASMGVSMGFGKYGRRVAAKAKREVTGMFRAKPYDPGHPAPPARDVAPAEGVSAAGEPVWSPKSGGTCASSDVEGRVRVYASANSVNRGSGSGNGIDFMVSVNPPQPFTIEVFRVGAEDVSVLKTDALDGVTQEWSALDLSTRTITCSWTPTWHLDVPADWRSGIHVAKLRTADGLQTCVPFVVRDDAGEHDILVALPFPTYQAYNEYPKDKKTGASLYYAWEDGKIYTEGKAATKVSFDRPYHVTGLPANFDLDTAFAKWVEIWAAAHGKSVGYADSADLHDGTVDPTRHKALIFPGHDEYWSAQMRDALDKALANGAHVAFLAANNVYWRIRLEDGGRTVVCYKNRPDPGAASANERTAQWRQTGRPEQEVLGAQYVSTLKGTAPLVVDNAGHWFWEGTGVRNGERIPELLWGECDQVQPWVQSPDGFEILAASPYTGQGQPRMQHSVLHRTPAGGLVFDGGTFHWSKGLSTHGIADSRIQRATANLLSRMLEQ</sequence>
<dbReference type="InterPro" id="IPR046540">
    <property type="entry name" value="DMFA2_C"/>
</dbReference>
<dbReference type="OrthoDB" id="505641at2"/>
<protein>
    <recommendedName>
        <fullName evidence="2">N,N-dimethylformamidase beta subunit-like C-terminal domain-containing protein</fullName>
    </recommendedName>
</protein>
<dbReference type="Pfam" id="PF20254">
    <property type="entry name" value="DMFA2_C"/>
    <property type="match status" value="1"/>
</dbReference>
<dbReference type="RefSeq" id="WP_012785008.1">
    <property type="nucleotide sequence ID" value="NC_013131.1"/>
</dbReference>
<name>C7Q0T5_CATAD</name>
<dbReference type="Proteomes" id="UP000000851">
    <property type="component" value="Chromosome"/>
</dbReference>
<feature type="domain" description="N,N-dimethylformamidase beta subunit-like C-terminal" evidence="2">
    <location>
        <begin position="119"/>
        <end position="485"/>
    </location>
</feature>
<organism evidence="3 4">
    <name type="scientific">Catenulispora acidiphila (strain DSM 44928 / JCM 14897 / NBRC 102108 / NRRL B-24433 / ID139908)</name>
    <dbReference type="NCBI Taxonomy" id="479433"/>
    <lineage>
        <taxon>Bacteria</taxon>
        <taxon>Bacillati</taxon>
        <taxon>Actinomycetota</taxon>
        <taxon>Actinomycetes</taxon>
        <taxon>Catenulisporales</taxon>
        <taxon>Catenulisporaceae</taxon>
        <taxon>Catenulispora</taxon>
    </lineage>
</organism>
<dbReference type="eggNOG" id="COG3391">
    <property type="taxonomic scope" value="Bacteria"/>
</dbReference>
<feature type="region of interest" description="Disordered" evidence="1">
    <location>
        <begin position="40"/>
        <end position="80"/>
    </location>
</feature>